<comment type="caution">
    <text evidence="3">The sequence shown here is derived from an EMBL/GenBank/DDBJ whole genome shotgun (WGS) entry which is preliminary data.</text>
</comment>
<evidence type="ECO:0000313" key="3">
    <source>
        <dbReference type="EMBL" id="KAF2735796.1"/>
    </source>
</evidence>
<dbReference type="Proteomes" id="UP000799444">
    <property type="component" value="Unassembled WGS sequence"/>
</dbReference>
<organism evidence="3 4">
    <name type="scientific">Polyplosphaeria fusca</name>
    <dbReference type="NCBI Taxonomy" id="682080"/>
    <lineage>
        <taxon>Eukaryota</taxon>
        <taxon>Fungi</taxon>
        <taxon>Dikarya</taxon>
        <taxon>Ascomycota</taxon>
        <taxon>Pezizomycotina</taxon>
        <taxon>Dothideomycetes</taxon>
        <taxon>Pleosporomycetidae</taxon>
        <taxon>Pleosporales</taxon>
        <taxon>Tetraplosphaeriaceae</taxon>
        <taxon>Polyplosphaeria</taxon>
    </lineage>
</organism>
<dbReference type="GO" id="GO:0005737">
    <property type="term" value="C:cytoplasm"/>
    <property type="evidence" value="ECO:0007669"/>
    <property type="project" value="TreeGrafter"/>
</dbReference>
<evidence type="ECO:0000313" key="4">
    <source>
        <dbReference type="Proteomes" id="UP000799444"/>
    </source>
</evidence>
<dbReference type="PANTHER" id="PTHR43625">
    <property type="entry name" value="AFLATOXIN B1 ALDEHYDE REDUCTASE"/>
    <property type="match status" value="1"/>
</dbReference>
<gene>
    <name evidence="3" type="ORF">EJ04DRAFT_464317</name>
</gene>
<dbReference type="InterPro" id="IPR050791">
    <property type="entry name" value="Aldo-Keto_reductase"/>
</dbReference>
<feature type="domain" description="NADP-dependent oxidoreductase" evidence="2">
    <location>
        <begin position="19"/>
        <end position="313"/>
    </location>
</feature>
<dbReference type="AlphaFoldDB" id="A0A9P4V3X3"/>
<sequence>MMGSLPRRRLGKLGPEVSAIGFGTMGLSASYGKIDENEARFEVLDRAVELGSTFWDTSDIYADSEDLLKLWFERTGKRDQIFLATKFGIAIGGDGKVAIRSDPEYVKQACQKSLERLGVSKIDLYYCHRVDKKTPIEKTVAALAELKKEGKIGAIGLSEVSASTIRRASAVHHIDCVQLEYSPFALDIESPSIDILRTCRELGIAIVAYSPLGRGFLTGQIKSPDDFEEGDFRKHAPRYSKENFGNNLKLVERLEEIAKRKGCTTGQLSLAWLSEQGVDVIPIPGTKKVKYLEENVAAIDVKLTDDEVRTIRSEIEKVEVSGDRYPPWFAPYSFGDTPELES</sequence>
<name>A0A9P4V3X3_9PLEO</name>
<proteinExistence type="predicted"/>
<dbReference type="Gene3D" id="3.20.20.100">
    <property type="entry name" value="NADP-dependent oxidoreductase domain"/>
    <property type="match status" value="1"/>
</dbReference>
<evidence type="ECO:0000256" key="1">
    <source>
        <dbReference type="ARBA" id="ARBA00023002"/>
    </source>
</evidence>
<dbReference type="InterPro" id="IPR023210">
    <property type="entry name" value="NADP_OxRdtase_dom"/>
</dbReference>
<dbReference type="OrthoDB" id="37537at2759"/>
<dbReference type="PANTHER" id="PTHR43625:SF40">
    <property type="entry name" value="ALDO-KETO REDUCTASE YAKC [NADP(+)]"/>
    <property type="match status" value="1"/>
</dbReference>
<dbReference type="EMBL" id="ML996132">
    <property type="protein sequence ID" value="KAF2735796.1"/>
    <property type="molecule type" value="Genomic_DNA"/>
</dbReference>
<dbReference type="Pfam" id="PF00248">
    <property type="entry name" value="Aldo_ket_red"/>
    <property type="match status" value="1"/>
</dbReference>
<accession>A0A9P4V3X3</accession>
<keyword evidence="1" id="KW-0560">Oxidoreductase</keyword>
<evidence type="ECO:0000259" key="2">
    <source>
        <dbReference type="Pfam" id="PF00248"/>
    </source>
</evidence>
<dbReference type="GO" id="GO:0016491">
    <property type="term" value="F:oxidoreductase activity"/>
    <property type="evidence" value="ECO:0007669"/>
    <property type="project" value="UniProtKB-KW"/>
</dbReference>
<keyword evidence="4" id="KW-1185">Reference proteome</keyword>
<reference evidence="3" key="1">
    <citation type="journal article" date="2020" name="Stud. Mycol.">
        <title>101 Dothideomycetes genomes: a test case for predicting lifestyles and emergence of pathogens.</title>
        <authorList>
            <person name="Haridas S."/>
            <person name="Albert R."/>
            <person name="Binder M."/>
            <person name="Bloem J."/>
            <person name="Labutti K."/>
            <person name="Salamov A."/>
            <person name="Andreopoulos B."/>
            <person name="Baker S."/>
            <person name="Barry K."/>
            <person name="Bills G."/>
            <person name="Bluhm B."/>
            <person name="Cannon C."/>
            <person name="Castanera R."/>
            <person name="Culley D."/>
            <person name="Daum C."/>
            <person name="Ezra D."/>
            <person name="Gonzalez J."/>
            <person name="Henrissat B."/>
            <person name="Kuo A."/>
            <person name="Liang C."/>
            <person name="Lipzen A."/>
            <person name="Lutzoni F."/>
            <person name="Magnuson J."/>
            <person name="Mondo S."/>
            <person name="Nolan M."/>
            <person name="Ohm R."/>
            <person name="Pangilinan J."/>
            <person name="Park H.-J."/>
            <person name="Ramirez L."/>
            <person name="Alfaro M."/>
            <person name="Sun H."/>
            <person name="Tritt A."/>
            <person name="Yoshinaga Y."/>
            <person name="Zwiers L.-H."/>
            <person name="Turgeon B."/>
            <person name="Goodwin S."/>
            <person name="Spatafora J."/>
            <person name="Crous P."/>
            <person name="Grigoriev I."/>
        </authorList>
    </citation>
    <scope>NUCLEOTIDE SEQUENCE</scope>
    <source>
        <strain evidence="3">CBS 125425</strain>
    </source>
</reference>
<dbReference type="SUPFAM" id="SSF51430">
    <property type="entry name" value="NAD(P)-linked oxidoreductase"/>
    <property type="match status" value="1"/>
</dbReference>
<dbReference type="InterPro" id="IPR036812">
    <property type="entry name" value="NAD(P)_OxRdtase_dom_sf"/>
</dbReference>
<protein>
    <submittedName>
        <fullName evidence="3">Aldo/keto reductase</fullName>
    </submittedName>
</protein>